<reference evidence="2" key="1">
    <citation type="journal article" date="2015" name="Nature">
        <title>Complex archaea that bridge the gap between prokaryotes and eukaryotes.</title>
        <authorList>
            <person name="Spang A."/>
            <person name="Saw J.H."/>
            <person name="Jorgensen S.L."/>
            <person name="Zaremba-Niedzwiedzka K."/>
            <person name="Martijn J."/>
            <person name="Lind A.E."/>
            <person name="van Eijk R."/>
            <person name="Schleper C."/>
            <person name="Guy L."/>
            <person name="Ettema T.J."/>
        </authorList>
    </citation>
    <scope>NUCLEOTIDE SEQUENCE</scope>
</reference>
<dbReference type="InterPro" id="IPR018306">
    <property type="entry name" value="Phage_T5_Orf172_DNA-bd"/>
</dbReference>
<dbReference type="AlphaFoldDB" id="A0A0F9C574"/>
<feature type="non-terminal residue" evidence="2">
    <location>
        <position position="193"/>
    </location>
</feature>
<evidence type="ECO:0000313" key="2">
    <source>
        <dbReference type="EMBL" id="KKL43630.1"/>
    </source>
</evidence>
<sequence length="193" mass="21741">MTAPSPLFAKALARAEEYMAEGCALFEEDARRSIAEADGSYTVYFIQENGIDAIKIGVTGDLQQRLSSMRVNTPHELEMLVEIDADTRLEKYLQRRFAYAHIRGEWFRPVPELIKCIGKCDAETLVVPLQELPTHQNERVCRGGIRAFVEAIMHGDESHRVWLRRAAECFVHGEEIPPGVPNRDAAFVAVARS</sequence>
<protein>
    <recommendedName>
        <fullName evidence="1">Bacteriophage T5 Orf172 DNA-binding domain-containing protein</fullName>
    </recommendedName>
</protein>
<dbReference type="EMBL" id="LAZR01034805">
    <property type="protein sequence ID" value="KKL43630.1"/>
    <property type="molecule type" value="Genomic_DNA"/>
</dbReference>
<feature type="domain" description="Bacteriophage T5 Orf172 DNA-binding" evidence="1">
    <location>
        <begin position="48"/>
        <end position="120"/>
    </location>
</feature>
<name>A0A0F9C574_9ZZZZ</name>
<accession>A0A0F9C574</accession>
<proteinExistence type="predicted"/>
<comment type="caution">
    <text evidence="2">The sequence shown here is derived from an EMBL/GenBank/DDBJ whole genome shotgun (WGS) entry which is preliminary data.</text>
</comment>
<gene>
    <name evidence="2" type="ORF">LCGC14_2366940</name>
</gene>
<organism evidence="2">
    <name type="scientific">marine sediment metagenome</name>
    <dbReference type="NCBI Taxonomy" id="412755"/>
    <lineage>
        <taxon>unclassified sequences</taxon>
        <taxon>metagenomes</taxon>
        <taxon>ecological metagenomes</taxon>
    </lineage>
</organism>
<evidence type="ECO:0000259" key="1">
    <source>
        <dbReference type="SMART" id="SM00974"/>
    </source>
</evidence>
<dbReference type="Pfam" id="PF13455">
    <property type="entry name" value="MUG113"/>
    <property type="match status" value="1"/>
</dbReference>
<dbReference type="SMART" id="SM00974">
    <property type="entry name" value="T5orf172"/>
    <property type="match status" value="1"/>
</dbReference>